<organism evidence="1 2">
    <name type="scientific">Remersonia thermophila</name>
    <dbReference type="NCBI Taxonomy" id="72144"/>
    <lineage>
        <taxon>Eukaryota</taxon>
        <taxon>Fungi</taxon>
        <taxon>Dikarya</taxon>
        <taxon>Ascomycota</taxon>
        <taxon>Pezizomycotina</taxon>
        <taxon>Sordariomycetes</taxon>
        <taxon>Sordariomycetidae</taxon>
        <taxon>Sordariales</taxon>
        <taxon>Sordariales incertae sedis</taxon>
        <taxon>Remersonia</taxon>
    </lineage>
</organism>
<evidence type="ECO:0000313" key="1">
    <source>
        <dbReference type="EMBL" id="KAL2268912.1"/>
    </source>
</evidence>
<gene>
    <name evidence="1" type="ORF">VTJ83DRAFT_3758</name>
</gene>
<proteinExistence type="predicted"/>
<evidence type="ECO:0000313" key="2">
    <source>
        <dbReference type="Proteomes" id="UP001600064"/>
    </source>
</evidence>
<name>A0ABR4DEZ6_9PEZI</name>
<dbReference type="GeneID" id="98124815"/>
<comment type="caution">
    <text evidence="1">The sequence shown here is derived from an EMBL/GenBank/DDBJ whole genome shotgun (WGS) entry which is preliminary data.</text>
</comment>
<keyword evidence="2" id="KW-1185">Reference proteome</keyword>
<protein>
    <submittedName>
        <fullName evidence="1">Uncharacterized protein</fullName>
    </submittedName>
</protein>
<dbReference type="Proteomes" id="UP001600064">
    <property type="component" value="Unassembled WGS sequence"/>
</dbReference>
<reference evidence="1 2" key="1">
    <citation type="journal article" date="2024" name="Commun. Biol.">
        <title>Comparative genomic analysis of thermophilic fungi reveals convergent evolutionary adaptations and gene losses.</title>
        <authorList>
            <person name="Steindorff A.S."/>
            <person name="Aguilar-Pontes M.V."/>
            <person name="Robinson A.J."/>
            <person name="Andreopoulos B."/>
            <person name="LaButti K."/>
            <person name="Kuo A."/>
            <person name="Mondo S."/>
            <person name="Riley R."/>
            <person name="Otillar R."/>
            <person name="Haridas S."/>
            <person name="Lipzen A."/>
            <person name="Grimwood J."/>
            <person name="Schmutz J."/>
            <person name="Clum A."/>
            <person name="Reid I.D."/>
            <person name="Moisan M.C."/>
            <person name="Butler G."/>
            <person name="Nguyen T.T.M."/>
            <person name="Dewar K."/>
            <person name="Conant G."/>
            <person name="Drula E."/>
            <person name="Henrissat B."/>
            <person name="Hansel C."/>
            <person name="Singer S."/>
            <person name="Hutchinson M.I."/>
            <person name="de Vries R.P."/>
            <person name="Natvig D.O."/>
            <person name="Powell A.J."/>
            <person name="Tsang A."/>
            <person name="Grigoriev I.V."/>
        </authorList>
    </citation>
    <scope>NUCLEOTIDE SEQUENCE [LARGE SCALE GENOMIC DNA]</scope>
    <source>
        <strain evidence="1 2">ATCC 22073</strain>
    </source>
</reference>
<accession>A0ABR4DEZ6</accession>
<sequence length="84" mass="9397">MLSTSKHRTFHAIGPSQCHVNIVPDTTARSLSPPTLWGGRRLELCARNRNGQTHSETLRPSRAREIDVFPAGFIFRSVPAPRPH</sequence>
<dbReference type="RefSeq" id="XP_070867636.1">
    <property type="nucleotide sequence ID" value="XM_071010171.1"/>
</dbReference>
<dbReference type="EMBL" id="JAZGUE010000003">
    <property type="protein sequence ID" value="KAL2268912.1"/>
    <property type="molecule type" value="Genomic_DNA"/>
</dbReference>